<reference evidence="1 2" key="1">
    <citation type="submission" date="2024-03" db="EMBL/GenBank/DDBJ databases">
        <title>Draft genome sequence of Pseudonocardia tropica JCM 19149.</title>
        <authorList>
            <person name="Butdee W."/>
            <person name="Duangmal K."/>
        </authorList>
    </citation>
    <scope>NUCLEOTIDE SEQUENCE [LARGE SCALE GENOMIC DNA]</scope>
    <source>
        <strain evidence="1 2">JCM 19149</strain>
    </source>
</reference>
<organism evidence="1 2">
    <name type="scientific">Pseudonocardia tropica</name>
    <dbReference type="NCBI Taxonomy" id="681289"/>
    <lineage>
        <taxon>Bacteria</taxon>
        <taxon>Bacillati</taxon>
        <taxon>Actinomycetota</taxon>
        <taxon>Actinomycetes</taxon>
        <taxon>Pseudonocardiales</taxon>
        <taxon>Pseudonocardiaceae</taxon>
        <taxon>Pseudonocardia</taxon>
    </lineage>
</organism>
<name>A0ABV1JS26_9PSEU</name>
<keyword evidence="2" id="KW-1185">Reference proteome</keyword>
<comment type="caution">
    <text evidence="1">The sequence shown here is derived from an EMBL/GenBank/DDBJ whole genome shotgun (WGS) entry which is preliminary data.</text>
</comment>
<dbReference type="Proteomes" id="UP001464923">
    <property type="component" value="Unassembled WGS sequence"/>
</dbReference>
<dbReference type="RefSeq" id="WP_345652849.1">
    <property type="nucleotide sequence ID" value="NZ_BAABLY010000082.1"/>
</dbReference>
<accession>A0ABV1JS26</accession>
<evidence type="ECO:0000313" key="2">
    <source>
        <dbReference type="Proteomes" id="UP001464923"/>
    </source>
</evidence>
<evidence type="ECO:0000313" key="1">
    <source>
        <dbReference type="EMBL" id="MEQ3538736.1"/>
    </source>
</evidence>
<proteinExistence type="predicted"/>
<gene>
    <name evidence="1" type="ORF">WHI96_07880</name>
</gene>
<sequence length="356" mass="38032">MAASYSISLVARVPAFSGPPALTELGGLVFESVTYIDELNKAGSASVTCPIRSLHDTAKARFRDLVANPCEVWIYRNTKLVWAGGVETIGLQQQNVVLGAVGLYGYVSRMGIMADYSPTGIDQFAITKTMVDNWQARGRGHYGIDTSAVGTSGVVRTQTYLQKDLSGVASKVEELSKMTSGFDIWVEPDTRRLRMASPQRGQDLSAKVFLDQRNIESASIAMSVAPGDLVTDASATGTSQSTTGESQAFWSSDINSTARQTFGASWAGQSFQDIPDQASVNGKLTEFLKARSTQLFQPGVSISPRAGSDVGDFGPGDTVFYGYDAGLGYQSGNFRTGKTTVTADKNGDEQLGVEFV</sequence>
<protein>
    <submittedName>
        <fullName evidence="1">Uncharacterized protein</fullName>
    </submittedName>
</protein>
<dbReference type="EMBL" id="JBEDNP010000004">
    <property type="protein sequence ID" value="MEQ3538736.1"/>
    <property type="molecule type" value="Genomic_DNA"/>
</dbReference>